<proteinExistence type="predicted"/>
<sequence>MKGNLEEEVREQERRGGLSLAIDAPDTTDAPAAPTGILEDERRSDEGIHPIAQVTASNQFEALSAFDELAQASQQGPGSRHGQGRERGRAREAMPVLDFSACQACRMSARSVSPFPCCKVQKVAMDRERAPKLREEALLNLKSQAEYHLQAKVACRLHEAVCV</sequence>
<evidence type="ECO:0000256" key="1">
    <source>
        <dbReference type="SAM" id="MobiDB-lite"/>
    </source>
</evidence>
<reference evidence="2" key="1">
    <citation type="journal article" date="2022" name="bioRxiv">
        <title>Sequencing and chromosome-scale assembly of the giantPleurodeles waltlgenome.</title>
        <authorList>
            <person name="Brown T."/>
            <person name="Elewa A."/>
            <person name="Iarovenko S."/>
            <person name="Subramanian E."/>
            <person name="Araus A.J."/>
            <person name="Petzold A."/>
            <person name="Susuki M."/>
            <person name="Suzuki K.-i.T."/>
            <person name="Hayashi T."/>
            <person name="Toyoda A."/>
            <person name="Oliveira C."/>
            <person name="Osipova E."/>
            <person name="Leigh N.D."/>
            <person name="Simon A."/>
            <person name="Yun M.H."/>
        </authorList>
    </citation>
    <scope>NUCLEOTIDE SEQUENCE</scope>
    <source>
        <strain evidence="2">20211129_DDA</strain>
        <tissue evidence="2">Liver</tissue>
    </source>
</reference>
<keyword evidence="3" id="KW-1185">Reference proteome</keyword>
<dbReference type="EMBL" id="JANPWB010000012">
    <property type="protein sequence ID" value="KAJ1119445.1"/>
    <property type="molecule type" value="Genomic_DNA"/>
</dbReference>
<feature type="compositionally biased region" description="Basic and acidic residues" evidence="1">
    <location>
        <begin position="1"/>
        <end position="16"/>
    </location>
</feature>
<feature type="region of interest" description="Disordered" evidence="1">
    <location>
        <begin position="1"/>
        <end position="50"/>
    </location>
</feature>
<gene>
    <name evidence="2" type="ORF">NDU88_007631</name>
</gene>
<feature type="compositionally biased region" description="Low complexity" evidence="1">
    <location>
        <begin position="23"/>
        <end position="35"/>
    </location>
</feature>
<protein>
    <submittedName>
        <fullName evidence="2">Uncharacterized protein</fullName>
    </submittedName>
</protein>
<name>A0AAV7NTN9_PLEWA</name>
<accession>A0AAV7NTN9</accession>
<dbReference type="AlphaFoldDB" id="A0AAV7NTN9"/>
<feature type="region of interest" description="Disordered" evidence="1">
    <location>
        <begin position="70"/>
        <end position="90"/>
    </location>
</feature>
<dbReference type="Proteomes" id="UP001066276">
    <property type="component" value="Chromosome 8"/>
</dbReference>
<evidence type="ECO:0000313" key="3">
    <source>
        <dbReference type="Proteomes" id="UP001066276"/>
    </source>
</evidence>
<organism evidence="2 3">
    <name type="scientific">Pleurodeles waltl</name>
    <name type="common">Iberian ribbed newt</name>
    <dbReference type="NCBI Taxonomy" id="8319"/>
    <lineage>
        <taxon>Eukaryota</taxon>
        <taxon>Metazoa</taxon>
        <taxon>Chordata</taxon>
        <taxon>Craniata</taxon>
        <taxon>Vertebrata</taxon>
        <taxon>Euteleostomi</taxon>
        <taxon>Amphibia</taxon>
        <taxon>Batrachia</taxon>
        <taxon>Caudata</taxon>
        <taxon>Salamandroidea</taxon>
        <taxon>Salamandridae</taxon>
        <taxon>Pleurodelinae</taxon>
        <taxon>Pleurodeles</taxon>
    </lineage>
</organism>
<comment type="caution">
    <text evidence="2">The sequence shown here is derived from an EMBL/GenBank/DDBJ whole genome shotgun (WGS) entry which is preliminary data.</text>
</comment>
<evidence type="ECO:0000313" key="2">
    <source>
        <dbReference type="EMBL" id="KAJ1119445.1"/>
    </source>
</evidence>
<feature type="compositionally biased region" description="Basic and acidic residues" evidence="1">
    <location>
        <begin position="39"/>
        <end position="48"/>
    </location>
</feature>